<feature type="region of interest" description="Disordered" evidence="1">
    <location>
        <begin position="154"/>
        <end position="214"/>
    </location>
</feature>
<name>A0A9W6BG58_9CHLO</name>
<organism evidence="2 3">
    <name type="scientific">Pleodorina starrii</name>
    <dbReference type="NCBI Taxonomy" id="330485"/>
    <lineage>
        <taxon>Eukaryota</taxon>
        <taxon>Viridiplantae</taxon>
        <taxon>Chlorophyta</taxon>
        <taxon>core chlorophytes</taxon>
        <taxon>Chlorophyceae</taxon>
        <taxon>CS clade</taxon>
        <taxon>Chlamydomonadales</taxon>
        <taxon>Volvocaceae</taxon>
        <taxon>Pleodorina</taxon>
    </lineage>
</organism>
<feature type="compositionally biased region" description="Basic and acidic residues" evidence="1">
    <location>
        <begin position="168"/>
        <end position="177"/>
    </location>
</feature>
<dbReference type="PANTHER" id="PTHR13452">
    <property type="entry name" value="THUMP DOMAIN CONTAINING PROTEIN 1-RELATED"/>
    <property type="match status" value="1"/>
</dbReference>
<evidence type="ECO:0000313" key="3">
    <source>
        <dbReference type="Proteomes" id="UP001165080"/>
    </source>
</evidence>
<dbReference type="GO" id="GO:0003723">
    <property type="term" value="F:RNA binding"/>
    <property type="evidence" value="ECO:0007669"/>
    <property type="project" value="InterPro"/>
</dbReference>
<feature type="region of interest" description="Disordered" evidence="1">
    <location>
        <begin position="26"/>
        <end position="46"/>
    </location>
</feature>
<evidence type="ECO:0000256" key="1">
    <source>
        <dbReference type="SAM" id="MobiDB-lite"/>
    </source>
</evidence>
<accession>A0A9W6BG58</accession>
<sequence length="467" mass="47382">MEPTATDAGADALARLRREAEIEMRRVLDESRPRKRPRAAGDDDAPFVPVDRYRYAVIQELEAGAKGFIVTCNFRREKSATREASQLLRRYMPAHLFPPQPPPPVGPPGVQPERGAEPSEPGQGGSSTQATGEVGAGDSGGKAAAAAAAAAAVSAGQAEDGGKRRRGAATDDGRDGGDSDSSEDGDDGEDGGVVGGGAGGGAEAAESADGPRGEPSALGLAKVGCRGVVVMRLSAAAAAEVDPVRVVESMLADLAAGALQPPKHCQRIIPMDATCALTDTGLSAAAAAAAAAHRHRHLKDKPEGDAAAATAAAVEPFTYAITYHSRATEVPTAAPVVAAAAAPGAVPAGGGARAADAATGAAQKSGDEQRQEQQQEQGKQEQGQGAAGVQGKALSERGRIMSLVAAGMTEVFGEAAKVNLKKPQVAVLVESIPIAGRQFASVTVLPQHLFVAKGKLVIKPLIRNART</sequence>
<feature type="region of interest" description="Disordered" evidence="1">
    <location>
        <begin position="348"/>
        <end position="391"/>
    </location>
</feature>
<feature type="compositionally biased region" description="Pro residues" evidence="1">
    <location>
        <begin position="96"/>
        <end position="110"/>
    </location>
</feature>
<evidence type="ECO:0008006" key="4">
    <source>
        <dbReference type="Google" id="ProtNLM"/>
    </source>
</evidence>
<keyword evidence="3" id="KW-1185">Reference proteome</keyword>
<dbReference type="Proteomes" id="UP001165080">
    <property type="component" value="Unassembled WGS sequence"/>
</dbReference>
<feature type="region of interest" description="Disordered" evidence="1">
    <location>
        <begin position="94"/>
        <end position="140"/>
    </location>
</feature>
<feature type="compositionally biased region" description="Low complexity" evidence="1">
    <location>
        <begin position="374"/>
        <end position="391"/>
    </location>
</feature>
<feature type="compositionally biased region" description="Low complexity" evidence="1">
    <location>
        <begin position="353"/>
        <end position="364"/>
    </location>
</feature>
<dbReference type="InterPro" id="IPR040183">
    <property type="entry name" value="THUMPD1-like"/>
</dbReference>
<dbReference type="EMBL" id="BRXU01000004">
    <property type="protein sequence ID" value="GLC51557.1"/>
    <property type="molecule type" value="Genomic_DNA"/>
</dbReference>
<dbReference type="PANTHER" id="PTHR13452:SF13">
    <property type="entry name" value="OS02G0672400 PROTEIN"/>
    <property type="match status" value="1"/>
</dbReference>
<protein>
    <recommendedName>
        <fullName evidence="4">THUMP domain-containing protein</fullName>
    </recommendedName>
</protein>
<feature type="compositionally biased region" description="Gly residues" evidence="1">
    <location>
        <begin position="191"/>
        <end position="202"/>
    </location>
</feature>
<dbReference type="GO" id="GO:0006400">
    <property type="term" value="P:tRNA modification"/>
    <property type="evidence" value="ECO:0007669"/>
    <property type="project" value="InterPro"/>
</dbReference>
<feature type="compositionally biased region" description="Acidic residues" evidence="1">
    <location>
        <begin position="178"/>
        <end position="190"/>
    </location>
</feature>
<comment type="caution">
    <text evidence="2">The sequence shown here is derived from an EMBL/GenBank/DDBJ whole genome shotgun (WGS) entry which is preliminary data.</text>
</comment>
<gene>
    <name evidence="2" type="primary">PLEST004864</name>
    <name evidence="2" type="ORF">PLESTB_000515300</name>
</gene>
<proteinExistence type="predicted"/>
<evidence type="ECO:0000313" key="2">
    <source>
        <dbReference type="EMBL" id="GLC51557.1"/>
    </source>
</evidence>
<dbReference type="AlphaFoldDB" id="A0A9W6BG58"/>
<reference evidence="2 3" key="1">
    <citation type="journal article" date="2023" name="Commun. Biol.">
        <title>Reorganization of the ancestral sex-determining regions during the evolution of trioecy in Pleodorina starrii.</title>
        <authorList>
            <person name="Takahashi K."/>
            <person name="Suzuki S."/>
            <person name="Kawai-Toyooka H."/>
            <person name="Yamamoto K."/>
            <person name="Hamaji T."/>
            <person name="Ootsuki R."/>
            <person name="Yamaguchi H."/>
            <person name="Kawachi M."/>
            <person name="Higashiyama T."/>
            <person name="Nozaki H."/>
        </authorList>
    </citation>
    <scope>NUCLEOTIDE SEQUENCE [LARGE SCALE GENOMIC DNA]</scope>
    <source>
        <strain evidence="2 3">NIES-4479</strain>
    </source>
</reference>
<dbReference type="OrthoDB" id="544890at2759"/>